<comment type="caution">
    <text evidence="11">The sequence shown here is derived from an EMBL/GenBank/DDBJ whole genome shotgun (WGS) entry which is preliminary data.</text>
</comment>
<organism evidence="11 12">
    <name type="scientific">Batillaria attramentaria</name>
    <dbReference type="NCBI Taxonomy" id="370345"/>
    <lineage>
        <taxon>Eukaryota</taxon>
        <taxon>Metazoa</taxon>
        <taxon>Spiralia</taxon>
        <taxon>Lophotrochozoa</taxon>
        <taxon>Mollusca</taxon>
        <taxon>Gastropoda</taxon>
        <taxon>Caenogastropoda</taxon>
        <taxon>Sorbeoconcha</taxon>
        <taxon>Cerithioidea</taxon>
        <taxon>Batillariidae</taxon>
        <taxon>Batillaria</taxon>
    </lineage>
</organism>
<dbReference type="Gene3D" id="3.90.780.10">
    <property type="entry name" value="5'-Nucleotidase, C-terminal domain"/>
    <property type="match status" value="1"/>
</dbReference>
<dbReference type="PROSITE" id="PS00786">
    <property type="entry name" value="5_NUCLEOTIDASE_2"/>
    <property type="match status" value="1"/>
</dbReference>
<comment type="similarity">
    <text evidence="2 8">Belongs to the 5'-nucleotidase family.</text>
</comment>
<dbReference type="PANTHER" id="PTHR11575">
    <property type="entry name" value="5'-NUCLEOTIDASE-RELATED"/>
    <property type="match status" value="1"/>
</dbReference>
<feature type="domain" description="5'-Nucleotidase C-terminal" evidence="10">
    <location>
        <begin position="348"/>
        <end position="515"/>
    </location>
</feature>
<feature type="signal peptide" evidence="8">
    <location>
        <begin position="1"/>
        <end position="25"/>
    </location>
</feature>
<dbReference type="SUPFAM" id="SSF55816">
    <property type="entry name" value="5'-nucleotidase (syn. UDP-sugar hydrolase), C-terminal domain"/>
    <property type="match status" value="1"/>
</dbReference>
<dbReference type="Pfam" id="PF02872">
    <property type="entry name" value="5_nucleotid_C"/>
    <property type="match status" value="1"/>
</dbReference>
<dbReference type="Pfam" id="PF00149">
    <property type="entry name" value="Metallophos"/>
    <property type="match status" value="1"/>
</dbReference>
<evidence type="ECO:0000256" key="5">
    <source>
        <dbReference type="ARBA" id="ARBA00022729"/>
    </source>
</evidence>
<keyword evidence="5 8" id="KW-0732">Signal</keyword>
<dbReference type="InterPro" id="IPR004843">
    <property type="entry name" value="Calcineurin-like_PHP"/>
</dbReference>
<dbReference type="EC" id="3.1.3.5" evidence="3"/>
<keyword evidence="7 8" id="KW-0378">Hydrolase</keyword>
<evidence type="ECO:0000256" key="1">
    <source>
        <dbReference type="ARBA" id="ARBA00000815"/>
    </source>
</evidence>
<evidence type="ECO:0000259" key="10">
    <source>
        <dbReference type="Pfam" id="PF02872"/>
    </source>
</evidence>
<proteinExistence type="inferred from homology"/>
<dbReference type="Gene3D" id="3.60.21.10">
    <property type="match status" value="1"/>
</dbReference>
<dbReference type="InterPro" id="IPR008334">
    <property type="entry name" value="5'-Nucleotdase_C"/>
</dbReference>
<keyword evidence="4" id="KW-0479">Metal-binding</keyword>
<dbReference type="GO" id="GO:0016020">
    <property type="term" value="C:membrane"/>
    <property type="evidence" value="ECO:0007669"/>
    <property type="project" value="UniProtKB-ARBA"/>
</dbReference>
<protein>
    <recommendedName>
        <fullName evidence="3">5'-nucleotidase</fullName>
        <ecNumber evidence="3">3.1.3.5</ecNumber>
    </recommendedName>
</protein>
<dbReference type="FunFam" id="3.60.21.10:FF:000020">
    <property type="entry name" value="NT5E isoform 4"/>
    <property type="match status" value="1"/>
</dbReference>
<evidence type="ECO:0000256" key="6">
    <source>
        <dbReference type="ARBA" id="ARBA00022741"/>
    </source>
</evidence>
<comment type="catalytic activity">
    <reaction evidence="1">
        <text>a ribonucleoside 5'-phosphate + H2O = a ribonucleoside + phosphate</text>
        <dbReference type="Rhea" id="RHEA:12484"/>
        <dbReference type="ChEBI" id="CHEBI:15377"/>
        <dbReference type="ChEBI" id="CHEBI:18254"/>
        <dbReference type="ChEBI" id="CHEBI:43474"/>
        <dbReference type="ChEBI" id="CHEBI:58043"/>
        <dbReference type="EC" id="3.1.3.5"/>
    </reaction>
</comment>
<name>A0ABD0L135_9CAEN</name>
<gene>
    <name evidence="11" type="ORF">BaRGS_00015633</name>
</gene>
<evidence type="ECO:0000313" key="12">
    <source>
        <dbReference type="Proteomes" id="UP001519460"/>
    </source>
</evidence>
<dbReference type="GO" id="GO:0000166">
    <property type="term" value="F:nucleotide binding"/>
    <property type="evidence" value="ECO:0007669"/>
    <property type="project" value="UniProtKB-KW"/>
</dbReference>
<dbReference type="AlphaFoldDB" id="A0ABD0L135"/>
<feature type="non-terminal residue" evidence="11">
    <location>
        <position position="587"/>
    </location>
</feature>
<dbReference type="PRINTS" id="PR01607">
    <property type="entry name" value="APYRASEFAMLY"/>
</dbReference>
<dbReference type="InterPro" id="IPR036907">
    <property type="entry name" value="5'-Nucleotdase_C_sf"/>
</dbReference>
<feature type="chain" id="PRO_5044525410" description="5'-nucleotidase" evidence="8">
    <location>
        <begin position="26"/>
        <end position="587"/>
    </location>
</feature>
<feature type="domain" description="Calcineurin-like phosphoesterase" evidence="9">
    <location>
        <begin position="29"/>
        <end position="245"/>
    </location>
</feature>
<dbReference type="GO" id="GO:0008253">
    <property type="term" value="F:5'-nucleotidase activity"/>
    <property type="evidence" value="ECO:0007669"/>
    <property type="project" value="UniProtKB-EC"/>
</dbReference>
<dbReference type="PANTHER" id="PTHR11575:SF24">
    <property type="entry name" value="5'-NUCLEOTIDASE"/>
    <property type="match status" value="1"/>
</dbReference>
<evidence type="ECO:0000256" key="4">
    <source>
        <dbReference type="ARBA" id="ARBA00022723"/>
    </source>
</evidence>
<dbReference type="GO" id="GO:0046872">
    <property type="term" value="F:metal ion binding"/>
    <property type="evidence" value="ECO:0007669"/>
    <property type="project" value="UniProtKB-KW"/>
</dbReference>
<keyword evidence="12" id="KW-1185">Reference proteome</keyword>
<dbReference type="InterPro" id="IPR006146">
    <property type="entry name" value="5'-Nucleotdase_CS"/>
</dbReference>
<dbReference type="InterPro" id="IPR006179">
    <property type="entry name" value="5_nucleotidase/apyrase"/>
</dbReference>
<dbReference type="FunFam" id="3.90.780.10:FF:000001">
    <property type="entry name" value="NT5E isoform 3"/>
    <property type="match status" value="1"/>
</dbReference>
<evidence type="ECO:0000256" key="8">
    <source>
        <dbReference type="RuleBase" id="RU362119"/>
    </source>
</evidence>
<evidence type="ECO:0000256" key="3">
    <source>
        <dbReference type="ARBA" id="ARBA00012643"/>
    </source>
</evidence>
<dbReference type="CDD" id="cd07409">
    <property type="entry name" value="MPP_CD73_N"/>
    <property type="match status" value="1"/>
</dbReference>
<evidence type="ECO:0000259" key="9">
    <source>
        <dbReference type="Pfam" id="PF00149"/>
    </source>
</evidence>
<evidence type="ECO:0000256" key="7">
    <source>
        <dbReference type="ARBA" id="ARBA00022801"/>
    </source>
</evidence>
<dbReference type="Proteomes" id="UP001519460">
    <property type="component" value="Unassembled WGS sequence"/>
</dbReference>
<dbReference type="InterPro" id="IPR029052">
    <property type="entry name" value="Metallo-depent_PP-like"/>
</dbReference>
<reference evidence="11 12" key="1">
    <citation type="journal article" date="2023" name="Sci. Data">
        <title>Genome assembly of the Korean intertidal mud-creeper Batillaria attramentaria.</title>
        <authorList>
            <person name="Patra A.K."/>
            <person name="Ho P.T."/>
            <person name="Jun S."/>
            <person name="Lee S.J."/>
            <person name="Kim Y."/>
            <person name="Won Y.J."/>
        </authorList>
    </citation>
    <scope>NUCLEOTIDE SEQUENCE [LARGE SCALE GENOMIC DNA]</scope>
    <source>
        <strain evidence="11">Wonlab-2016</strain>
    </source>
</reference>
<evidence type="ECO:0000313" key="11">
    <source>
        <dbReference type="EMBL" id="KAK7493112.1"/>
    </source>
</evidence>
<accession>A0ABD0L135</accession>
<keyword evidence="6 8" id="KW-0547">Nucleotide-binding</keyword>
<sequence length="587" mass="64654">MVTNLTTATTTVVAALVVLSSVVKSDFTLTILHTNDVHDRYDQFNKYGSPCSEADAEANKCFGGYARLVTAVKELKAECPNHLVLDAGDQYQGTLWFYKYGGNVTSHFMNWLGYDAMTLGNHEFDRGPEGLLPFLEKVNFSVVDCNVDGSLVPHFMDHINKSVVFTVDGQKIGVVGYTTQDTPGISAPGDVKFKDVMTSVRDEVKVLADKGINKIIALGHAGYTMDKQVAKIPGVDVVVGGHSHTFLYTPEDGTYPSIEEPEGPYPTVVTQEDDVEVLVVQDYTMAKYLGVIHVTFDDEGHVKSYSGHPMLLNGSVAQDNATLKELEPWKAGVLAETKQEVGETWVHLEGDRTVCRRKECNMGNLIADAMIFDNLRQHDNESWNDVSIAIMNSGGIRNSIEPGKITIADVLHVQPFQNTIVVIQIKGEHLRAALEHSVAGYNPCDRTNLPGAFLQFSGMRVQYDMRKPDGKRVVSALVLCTQCLVPKFVPLDDSAVYKVVLPSFTADGGDDYGVIKNNIVHEDKFDSLDSDVLVNYVKHEEKIIQGLEGRIVFVDNSDECRVAQTPRRSTANSADRNVMQLSVLMLA</sequence>
<dbReference type="SUPFAM" id="SSF56300">
    <property type="entry name" value="Metallo-dependent phosphatases"/>
    <property type="match status" value="1"/>
</dbReference>
<evidence type="ECO:0000256" key="2">
    <source>
        <dbReference type="ARBA" id="ARBA00006654"/>
    </source>
</evidence>
<dbReference type="EMBL" id="JACVVK020000096">
    <property type="protein sequence ID" value="KAK7493112.1"/>
    <property type="molecule type" value="Genomic_DNA"/>
</dbReference>